<dbReference type="SUPFAM" id="SSF51569">
    <property type="entry name" value="Aldolase"/>
    <property type="match status" value="1"/>
</dbReference>
<dbReference type="InterPro" id="IPR050552">
    <property type="entry name" value="LacD_aldolase"/>
</dbReference>
<organism evidence="3 4">
    <name type="scientific">Dictyobacter arantiisoli</name>
    <dbReference type="NCBI Taxonomy" id="2014874"/>
    <lineage>
        <taxon>Bacteria</taxon>
        <taxon>Bacillati</taxon>
        <taxon>Chloroflexota</taxon>
        <taxon>Ktedonobacteria</taxon>
        <taxon>Ktedonobacterales</taxon>
        <taxon>Dictyobacteraceae</taxon>
        <taxon>Dictyobacter</taxon>
    </lineage>
</organism>
<evidence type="ECO:0000256" key="1">
    <source>
        <dbReference type="ARBA" id="ARBA00023239"/>
    </source>
</evidence>
<keyword evidence="4" id="KW-1185">Reference proteome</keyword>
<feature type="domain" description="DUF2090" evidence="2">
    <location>
        <begin position="8"/>
        <end position="299"/>
    </location>
</feature>
<protein>
    <recommendedName>
        <fullName evidence="2">DUF2090 domain-containing protein</fullName>
    </recommendedName>
</protein>
<dbReference type="InterPro" id="IPR013785">
    <property type="entry name" value="Aldolase_TIM"/>
</dbReference>
<dbReference type="GO" id="GO:0061595">
    <property type="term" value="F:6-deoxy-6-sulfofructose-1-phosphate aldolase activity"/>
    <property type="evidence" value="ECO:0007669"/>
    <property type="project" value="TreeGrafter"/>
</dbReference>
<dbReference type="EMBL" id="BIXY01000011">
    <property type="protein sequence ID" value="GCF07561.1"/>
    <property type="molecule type" value="Genomic_DNA"/>
</dbReference>
<dbReference type="Pfam" id="PF09863">
    <property type="entry name" value="DUF2090"/>
    <property type="match status" value="1"/>
</dbReference>
<proteinExistence type="predicted"/>
<dbReference type="PANTHER" id="PTHR39340:SF1">
    <property type="entry name" value="SULFOFRUCTOSEPHOSPHATE ALDOLASE"/>
    <property type="match status" value="1"/>
</dbReference>
<reference evidence="3 4" key="1">
    <citation type="submission" date="2019-01" db="EMBL/GenBank/DDBJ databases">
        <title>Draft genome sequence of Dictyobacter sp. Uno17.</title>
        <authorList>
            <person name="Wang C.M."/>
            <person name="Zheng Y."/>
            <person name="Sakai Y."/>
            <person name="Abe K."/>
            <person name="Yokota A."/>
            <person name="Yabe S."/>
        </authorList>
    </citation>
    <scope>NUCLEOTIDE SEQUENCE [LARGE SCALE GENOMIC DNA]</scope>
    <source>
        <strain evidence="3 4">Uno17</strain>
    </source>
</reference>
<evidence type="ECO:0000313" key="4">
    <source>
        <dbReference type="Proteomes" id="UP000322530"/>
    </source>
</evidence>
<dbReference type="GO" id="GO:1902777">
    <property type="term" value="P:6-sulfoquinovose(1-) catabolic process"/>
    <property type="evidence" value="ECO:0007669"/>
    <property type="project" value="TreeGrafter"/>
</dbReference>
<keyword evidence="1" id="KW-0456">Lyase</keyword>
<comment type="caution">
    <text evidence="3">The sequence shown here is derived from an EMBL/GenBank/DDBJ whole genome shotgun (WGS) entry which is preliminary data.</text>
</comment>
<dbReference type="InterPro" id="IPR018659">
    <property type="entry name" value="DUF2090"/>
</dbReference>
<evidence type="ECO:0000313" key="3">
    <source>
        <dbReference type="EMBL" id="GCF07561.1"/>
    </source>
</evidence>
<dbReference type="Proteomes" id="UP000322530">
    <property type="component" value="Unassembled WGS sequence"/>
</dbReference>
<sequence length="305" mass="34534">MPMGYTKPLYILPFDHRASYITSLFGWKEPLNVEQVNAVADSKRIIYEGFKYAVQHSAPKDAVGILVDEEFGIPLLRDAHKQGYITAVSVEKSGQEEFDFAYGEDFGRHIEAVDPTFAKVLVRYNPEGDAAMNQRQAERLKRLSDYLRQKQRLFMFELLVPAETAQLDRLDHDKNAYDLQMRPALMIKAIQELQDAGVDPDVWKIEGLDRREDCEKLVQVARRNGRDNVGVIVLGRGAESDRVIHWLKTAASVPGFIGFAVGRTSFMDGVVAYEKKQASTEVAAEQIGKHFEEWISVFEAGRQGH</sequence>
<gene>
    <name evidence="3" type="ORF">KDI_11250</name>
</gene>
<accession>A0A5A5T7X6</accession>
<name>A0A5A5T7X6_9CHLR</name>
<dbReference type="RefSeq" id="WP_149400571.1">
    <property type="nucleotide sequence ID" value="NZ_BIXY01000011.1"/>
</dbReference>
<dbReference type="OrthoDB" id="111160at2"/>
<evidence type="ECO:0000259" key="2">
    <source>
        <dbReference type="Pfam" id="PF09863"/>
    </source>
</evidence>
<dbReference type="PANTHER" id="PTHR39340">
    <property type="entry name" value="SULFOFRUCTOSEPHOSPHATE ALDOLASE"/>
    <property type="match status" value="1"/>
</dbReference>
<dbReference type="Gene3D" id="3.20.20.70">
    <property type="entry name" value="Aldolase class I"/>
    <property type="match status" value="1"/>
</dbReference>
<dbReference type="AlphaFoldDB" id="A0A5A5T7X6"/>